<sequence length="78" mass="8602">DAHQMYELVFDFKVIRTVECAIVTQPPLSIVLFGNGMYVATVVSSVTKQSGLKVPALQFPPLLSNENMESGFFFSTKS</sequence>
<comment type="caution">
    <text evidence="1">The sequence shown here is derived from an EMBL/GenBank/DDBJ whole genome shotgun (WGS) entry which is preliminary data.</text>
</comment>
<dbReference type="EMBL" id="SNRW01043738">
    <property type="protein sequence ID" value="KAA6326835.1"/>
    <property type="molecule type" value="Genomic_DNA"/>
</dbReference>
<organism evidence="1 2">
    <name type="scientific">Streblomastix strix</name>
    <dbReference type="NCBI Taxonomy" id="222440"/>
    <lineage>
        <taxon>Eukaryota</taxon>
        <taxon>Metamonada</taxon>
        <taxon>Preaxostyla</taxon>
        <taxon>Oxymonadida</taxon>
        <taxon>Streblomastigidae</taxon>
        <taxon>Streblomastix</taxon>
    </lineage>
</organism>
<dbReference type="Proteomes" id="UP000324800">
    <property type="component" value="Unassembled WGS sequence"/>
</dbReference>
<dbReference type="AlphaFoldDB" id="A0A5J4QZW4"/>
<evidence type="ECO:0000313" key="2">
    <source>
        <dbReference type="Proteomes" id="UP000324800"/>
    </source>
</evidence>
<evidence type="ECO:0000313" key="1">
    <source>
        <dbReference type="EMBL" id="KAA6326835.1"/>
    </source>
</evidence>
<accession>A0A5J4QZW4</accession>
<name>A0A5J4QZW4_9EUKA</name>
<gene>
    <name evidence="1" type="ORF">EZS28_053897</name>
</gene>
<reference evidence="1 2" key="1">
    <citation type="submission" date="2019-03" db="EMBL/GenBank/DDBJ databases">
        <title>Single cell metagenomics reveals metabolic interactions within the superorganism composed of flagellate Streblomastix strix and complex community of Bacteroidetes bacteria on its surface.</title>
        <authorList>
            <person name="Treitli S.C."/>
            <person name="Kolisko M."/>
            <person name="Husnik F."/>
            <person name="Keeling P."/>
            <person name="Hampl V."/>
        </authorList>
    </citation>
    <scope>NUCLEOTIDE SEQUENCE [LARGE SCALE GENOMIC DNA]</scope>
    <source>
        <strain evidence="1">ST1C</strain>
    </source>
</reference>
<proteinExistence type="predicted"/>
<protein>
    <submittedName>
        <fullName evidence="1">Uncharacterized protein</fullName>
    </submittedName>
</protein>
<feature type="non-terminal residue" evidence="1">
    <location>
        <position position="1"/>
    </location>
</feature>